<dbReference type="AlphaFoldDB" id="A0A1G4WS52"/>
<name>A0A1G4WS52_9MYCO</name>
<dbReference type="EMBL" id="FMUB01000009">
    <property type="protein sequence ID" value="SCX27621.1"/>
    <property type="molecule type" value="Genomic_DNA"/>
</dbReference>
<evidence type="ECO:0000313" key="2">
    <source>
        <dbReference type="EMBL" id="SCX27621.1"/>
    </source>
</evidence>
<reference evidence="3" key="2">
    <citation type="submission" date="2016-10" db="EMBL/GenBank/DDBJ databases">
        <authorList>
            <person name="Varghese N."/>
            <person name="Submissions S."/>
        </authorList>
    </citation>
    <scope>NUCLEOTIDE SEQUENCE [LARGE SCALE GENOMIC DNA]</scope>
    <source>
        <strain evidence="3">UNC267MFSha1.1M11</strain>
    </source>
</reference>
<accession>A0A1G4WS52</accession>
<dbReference type="KEGG" id="mflu:HZU40_21670"/>
<sequence length="64" mass="6879">MSSTDDHGERLFAWAVLAPVLTRHYSIVAPSDPEVSVCACSPGIRRSIDEWARHVSDAVAASIA</sequence>
<dbReference type="STRING" id="1502745.SAMN02799620_04365"/>
<dbReference type="EMBL" id="CP059894">
    <property type="protein sequence ID" value="QNJ90843.1"/>
    <property type="molecule type" value="Genomic_DNA"/>
</dbReference>
<reference evidence="2" key="1">
    <citation type="submission" date="2016-10" db="EMBL/GenBank/DDBJ databases">
        <authorList>
            <person name="de Groot N.N."/>
        </authorList>
    </citation>
    <scope>NUCLEOTIDE SEQUENCE [LARGE SCALE GENOMIC DNA]</scope>
    <source>
        <strain evidence="2">UNC267MFSha1.1M11</strain>
    </source>
</reference>
<dbReference type="RefSeq" id="WP_090361018.1">
    <property type="nucleotide sequence ID" value="NZ_CP059894.1"/>
</dbReference>
<evidence type="ECO:0000313" key="3">
    <source>
        <dbReference type="Proteomes" id="UP000199707"/>
    </source>
</evidence>
<gene>
    <name evidence="1" type="ORF">HZU40_21670</name>
    <name evidence="2" type="ORF">SAMN02799620_04365</name>
</gene>
<evidence type="ECO:0000313" key="4">
    <source>
        <dbReference type="Proteomes" id="UP000515498"/>
    </source>
</evidence>
<protein>
    <submittedName>
        <fullName evidence="2">Uncharacterized protein</fullName>
    </submittedName>
</protein>
<evidence type="ECO:0000313" key="1">
    <source>
        <dbReference type="EMBL" id="QNJ90843.1"/>
    </source>
</evidence>
<proteinExistence type="predicted"/>
<organism evidence="2 3">
    <name type="scientific">Mycolicibacterium fluoranthenivorans</name>
    <dbReference type="NCBI Taxonomy" id="258505"/>
    <lineage>
        <taxon>Bacteria</taxon>
        <taxon>Bacillati</taxon>
        <taxon>Actinomycetota</taxon>
        <taxon>Actinomycetes</taxon>
        <taxon>Mycobacteriales</taxon>
        <taxon>Mycobacteriaceae</taxon>
        <taxon>Mycolicibacterium</taxon>
    </lineage>
</organism>
<reference evidence="1 4" key="3">
    <citation type="submission" date="2020-07" db="EMBL/GenBank/DDBJ databases">
        <title>Draft genome sequence of four isobutane-metabolizing strains capable of cometabolically degrading diverse ether contaminants.</title>
        <authorList>
            <person name="Chen W."/>
            <person name="Faulkner N."/>
            <person name="Smith C."/>
            <person name="Hyman M."/>
        </authorList>
    </citation>
    <scope>NUCLEOTIDE SEQUENCE [LARGE SCALE GENOMIC DNA]</scope>
    <source>
        <strain evidence="1 4">2A</strain>
    </source>
</reference>
<dbReference type="Proteomes" id="UP000515498">
    <property type="component" value="Chromosome"/>
</dbReference>
<dbReference type="Proteomes" id="UP000199707">
    <property type="component" value="Unassembled WGS sequence"/>
</dbReference>